<dbReference type="EMBL" id="JAUTXU010000029">
    <property type="protein sequence ID" value="KAK3718813.1"/>
    <property type="molecule type" value="Genomic_DNA"/>
</dbReference>
<protein>
    <submittedName>
        <fullName evidence="1">Uncharacterized protein</fullName>
    </submittedName>
</protein>
<accession>A0ACC3NKS1</accession>
<proteinExistence type="predicted"/>
<name>A0ACC3NKS1_9PEZI</name>
<gene>
    <name evidence="1" type="ORF">LTR37_004729</name>
</gene>
<sequence>MPKAINPLSRRRETPSPLKAWKRESSRGGPGKSSLQRQKAVEERLDDTGSVPSLVVGGVPHDVGSLVRYIHAHTWSEVPDRAAGMGSERISEILRFRQALPRIVSVAHLHALSVSSTDTERELAKLVALGAVRRVVVPGRSTGGAAIGEGIALAEDWKTSVREEAGLRESVKQGYLALMDALPASAVAPTSSLSADGVRQLVLAGYFISPSALSSNLSNPTARPSAPPVPTLSRSGSIAATGTLAAIGGSGAVHESGGSGSTLATRDTRQTPSEGLAQQNMTFSLPSTGPYLKLLTSARLHLLSLLKHLSPRYKEATLSQLKEKWDGNIPNDATSTAKRARGEWTGVLPGKTKKWKEFSGLEFEWVLEECVGSGLLELFDTGSVGLAVRAS</sequence>
<keyword evidence="2" id="KW-1185">Reference proteome</keyword>
<evidence type="ECO:0000313" key="2">
    <source>
        <dbReference type="Proteomes" id="UP001281147"/>
    </source>
</evidence>
<organism evidence="1 2">
    <name type="scientific">Vermiconidia calcicola</name>
    <dbReference type="NCBI Taxonomy" id="1690605"/>
    <lineage>
        <taxon>Eukaryota</taxon>
        <taxon>Fungi</taxon>
        <taxon>Dikarya</taxon>
        <taxon>Ascomycota</taxon>
        <taxon>Pezizomycotina</taxon>
        <taxon>Dothideomycetes</taxon>
        <taxon>Dothideomycetidae</taxon>
        <taxon>Mycosphaerellales</taxon>
        <taxon>Extremaceae</taxon>
        <taxon>Vermiconidia</taxon>
    </lineage>
</organism>
<reference evidence="1" key="1">
    <citation type="submission" date="2023-07" db="EMBL/GenBank/DDBJ databases">
        <title>Black Yeasts Isolated from many extreme environments.</title>
        <authorList>
            <person name="Coleine C."/>
            <person name="Stajich J.E."/>
            <person name="Selbmann L."/>
        </authorList>
    </citation>
    <scope>NUCLEOTIDE SEQUENCE</scope>
    <source>
        <strain evidence="1">CCFEE 5714</strain>
    </source>
</reference>
<comment type="caution">
    <text evidence="1">The sequence shown here is derived from an EMBL/GenBank/DDBJ whole genome shotgun (WGS) entry which is preliminary data.</text>
</comment>
<dbReference type="Proteomes" id="UP001281147">
    <property type="component" value="Unassembled WGS sequence"/>
</dbReference>
<evidence type="ECO:0000313" key="1">
    <source>
        <dbReference type="EMBL" id="KAK3718813.1"/>
    </source>
</evidence>